<evidence type="ECO:0000256" key="7">
    <source>
        <dbReference type="ARBA" id="ARBA00022837"/>
    </source>
</evidence>
<feature type="chain" id="PRO_5041484366" description="Pectate lyase" evidence="10">
    <location>
        <begin position="24"/>
        <end position="326"/>
    </location>
</feature>
<dbReference type="InterPro" id="IPR004898">
    <property type="entry name" value="Pectate_lyase_PlyH/PlyE-like"/>
</dbReference>
<dbReference type="SUPFAM" id="SSF51126">
    <property type="entry name" value="Pectin lyase-like"/>
    <property type="match status" value="1"/>
</dbReference>
<dbReference type="GO" id="GO:0005576">
    <property type="term" value="C:extracellular region"/>
    <property type="evidence" value="ECO:0007669"/>
    <property type="project" value="UniProtKB-SubCell"/>
</dbReference>
<reference evidence="12" key="1">
    <citation type="submission" date="2022-10" db="EMBL/GenBank/DDBJ databases">
        <title>Determination and structural analysis of whole genome sequence of Sarocladium strictum F4-1.</title>
        <authorList>
            <person name="Hu L."/>
            <person name="Jiang Y."/>
        </authorList>
    </citation>
    <scope>NUCLEOTIDE SEQUENCE</scope>
    <source>
        <strain evidence="12">F4-1</strain>
    </source>
</reference>
<comment type="cofactor">
    <cofactor evidence="2 10">
        <name>Ca(2+)</name>
        <dbReference type="ChEBI" id="CHEBI:29108"/>
    </cofactor>
</comment>
<organism evidence="12 13">
    <name type="scientific">Sarocladium strictum</name>
    <name type="common">Black bundle disease fungus</name>
    <name type="synonym">Acremonium strictum</name>
    <dbReference type="NCBI Taxonomy" id="5046"/>
    <lineage>
        <taxon>Eukaryota</taxon>
        <taxon>Fungi</taxon>
        <taxon>Dikarya</taxon>
        <taxon>Ascomycota</taxon>
        <taxon>Pezizomycotina</taxon>
        <taxon>Sordariomycetes</taxon>
        <taxon>Hypocreomycetidae</taxon>
        <taxon>Hypocreales</taxon>
        <taxon>Sarocladiaceae</taxon>
        <taxon>Sarocladium</taxon>
    </lineage>
</organism>
<gene>
    <name evidence="12" type="ORF">NLU13_6824</name>
</gene>
<dbReference type="Gene3D" id="2.160.20.10">
    <property type="entry name" value="Single-stranded right-handed beta-helix, Pectin lyase-like"/>
    <property type="match status" value="1"/>
</dbReference>
<evidence type="ECO:0000256" key="2">
    <source>
        <dbReference type="ARBA" id="ARBA00001913"/>
    </source>
</evidence>
<evidence type="ECO:0000256" key="9">
    <source>
        <dbReference type="ARBA" id="ARBA00025679"/>
    </source>
</evidence>
<dbReference type="Proteomes" id="UP001175261">
    <property type="component" value="Unassembled WGS sequence"/>
</dbReference>
<dbReference type="InterPro" id="IPR012334">
    <property type="entry name" value="Pectin_lyas_fold"/>
</dbReference>
<keyword evidence="6 10" id="KW-0732">Signal</keyword>
<accession>A0AA39GGG1</accession>
<comment type="catalytic activity">
    <reaction evidence="1 10">
        <text>Eliminative cleavage of (1-&gt;4)-alpha-D-galacturonan to give oligosaccharides with 4-deoxy-alpha-D-galact-4-enuronosyl groups at their non-reducing ends.</text>
        <dbReference type="EC" id="4.2.2.2"/>
    </reaction>
</comment>
<comment type="subcellular location">
    <subcellularLocation>
        <location evidence="3 10">Secreted</location>
    </subcellularLocation>
</comment>
<keyword evidence="13" id="KW-1185">Reference proteome</keyword>
<evidence type="ECO:0000256" key="10">
    <source>
        <dbReference type="RuleBase" id="RU367009"/>
    </source>
</evidence>
<evidence type="ECO:0000313" key="12">
    <source>
        <dbReference type="EMBL" id="KAK0385647.1"/>
    </source>
</evidence>
<protein>
    <recommendedName>
        <fullName evidence="10">Pectate lyase</fullName>
        <ecNumber evidence="10">4.2.2.2</ecNumber>
    </recommendedName>
</protein>
<evidence type="ECO:0000256" key="1">
    <source>
        <dbReference type="ARBA" id="ARBA00000695"/>
    </source>
</evidence>
<keyword evidence="7 10" id="KW-0106">Calcium</keyword>
<dbReference type="EMBL" id="JAPDFR010000006">
    <property type="protein sequence ID" value="KAK0385647.1"/>
    <property type="molecule type" value="Genomic_DNA"/>
</dbReference>
<dbReference type="GO" id="GO:0045490">
    <property type="term" value="P:pectin catabolic process"/>
    <property type="evidence" value="ECO:0007669"/>
    <property type="project" value="TreeGrafter"/>
</dbReference>
<name>A0AA39GGG1_SARSR</name>
<dbReference type="GO" id="GO:0030570">
    <property type="term" value="F:pectate lyase activity"/>
    <property type="evidence" value="ECO:0007669"/>
    <property type="project" value="UniProtKB-UniRule"/>
</dbReference>
<dbReference type="PANTHER" id="PTHR33407:SF9">
    <property type="entry name" value="PECTATE LYASE F-RELATED"/>
    <property type="match status" value="1"/>
</dbReference>
<evidence type="ECO:0000256" key="4">
    <source>
        <dbReference type="ARBA" id="ARBA00006463"/>
    </source>
</evidence>
<evidence type="ECO:0000256" key="3">
    <source>
        <dbReference type="ARBA" id="ARBA00004613"/>
    </source>
</evidence>
<evidence type="ECO:0000256" key="11">
    <source>
        <dbReference type="SAM" id="MobiDB-lite"/>
    </source>
</evidence>
<evidence type="ECO:0000313" key="13">
    <source>
        <dbReference type="Proteomes" id="UP001175261"/>
    </source>
</evidence>
<dbReference type="Pfam" id="PF03211">
    <property type="entry name" value="Pectate_lyase"/>
    <property type="match status" value="1"/>
</dbReference>
<dbReference type="EC" id="4.2.2.2" evidence="10"/>
<dbReference type="AlphaFoldDB" id="A0AA39GGG1"/>
<feature type="region of interest" description="Disordered" evidence="11">
    <location>
        <begin position="36"/>
        <end position="57"/>
    </location>
</feature>
<comment type="caution">
    <text evidence="12">The sequence shown here is derived from an EMBL/GenBank/DDBJ whole genome shotgun (WGS) entry which is preliminary data.</text>
</comment>
<comment type="similarity">
    <text evidence="4 10">Belongs to the polysaccharide lyase 3 family.</text>
</comment>
<comment type="function">
    <text evidence="9 10">Pectinolytic enzyme consist of four classes of enzymes: pectin lyase, polygalacturonase, pectin methylesterase and rhamnogalacturonase. Among pectinolytic enzymes, pectin lyase is the most important in depolymerization of pectin, since it cleaves internal glycosidic bonds of highly methylated pectins. Favors pectate, the anion, over pectin, the methyl ester.</text>
</comment>
<evidence type="ECO:0000256" key="6">
    <source>
        <dbReference type="ARBA" id="ARBA00022729"/>
    </source>
</evidence>
<keyword evidence="5 10" id="KW-0964">Secreted</keyword>
<keyword evidence="8 10" id="KW-0456">Lyase</keyword>
<evidence type="ECO:0000256" key="5">
    <source>
        <dbReference type="ARBA" id="ARBA00022525"/>
    </source>
</evidence>
<proteinExistence type="inferred from homology"/>
<feature type="signal peptide" evidence="10">
    <location>
        <begin position="1"/>
        <end position="23"/>
    </location>
</feature>
<dbReference type="InterPro" id="IPR011050">
    <property type="entry name" value="Pectin_lyase_fold/virulence"/>
</dbReference>
<evidence type="ECO:0000256" key="8">
    <source>
        <dbReference type="ARBA" id="ARBA00023239"/>
    </source>
</evidence>
<sequence>MDLQPFTMKTLIALTLLSSIVKASQILDWTATGGRLVKRQNPTGDGEAGENDSTQADLLQRPAPRFPFPVTKFPVAKETVVLEDAFYVPAGAIFDGGMKRYERPEGSCNEQAEGTDADAVFNLLPGSTIRNVIIGKHQSEGIHALGDAWVENVWWEDVCEDALTAKGLNTQLRVIGGGAMNATDKIFQDNSLGGKYNITGFYANTFGTFYQSCGNCLNQAKRNATIQNVVAIDGIRMGIINPNYGDEFRLKDSHVEGVQTIITKEIGNNVQTVPVHMGQGPDEFFARYNVTRDNIIESFDGSVEVPIYEPEDPYEWLEEFWPDGFW</sequence>
<dbReference type="PANTHER" id="PTHR33407">
    <property type="entry name" value="PECTATE LYASE F-RELATED"/>
    <property type="match status" value="1"/>
</dbReference>